<keyword evidence="1 6" id="KW-1277">Toxin-antitoxin system</keyword>
<dbReference type="InterPro" id="IPR029494">
    <property type="entry name" value="DarT"/>
</dbReference>
<evidence type="ECO:0000313" key="8">
    <source>
        <dbReference type="EMBL" id="MCD1119136.1"/>
    </source>
</evidence>
<evidence type="ECO:0000313" key="9">
    <source>
        <dbReference type="Proteomes" id="UP001108025"/>
    </source>
</evidence>
<evidence type="ECO:0000256" key="1">
    <source>
        <dbReference type="ARBA" id="ARBA00022649"/>
    </source>
</evidence>
<dbReference type="GO" id="GO:0003677">
    <property type="term" value="F:DNA binding"/>
    <property type="evidence" value="ECO:0007669"/>
    <property type="project" value="UniProtKB-UniRule"/>
</dbReference>
<feature type="binding site" evidence="6">
    <location>
        <position position="1217"/>
    </location>
    <ligand>
        <name>NAD(+)</name>
        <dbReference type="ChEBI" id="CHEBI:57540"/>
    </ligand>
</feature>
<evidence type="ECO:0000256" key="4">
    <source>
        <dbReference type="ARBA" id="ARBA00022695"/>
    </source>
</evidence>
<dbReference type="Proteomes" id="UP001108025">
    <property type="component" value="Unassembled WGS sequence"/>
</dbReference>
<keyword evidence="2 6" id="KW-0328">Glycosyltransferase</keyword>
<accession>A0A9Q3V7J6</accession>
<feature type="active site" evidence="6">
    <location>
        <position position="1343"/>
    </location>
</feature>
<reference evidence="8" key="1">
    <citation type="submission" date="2021-11" db="EMBL/GenBank/DDBJ databases">
        <title>Description of novel Chryseobacterium species.</title>
        <authorList>
            <person name="Saticioglu I.B."/>
            <person name="Ay H."/>
            <person name="Altun S."/>
            <person name="Duman M."/>
        </authorList>
    </citation>
    <scope>NUCLEOTIDE SEQUENCE</scope>
    <source>
        <strain evidence="8">C-17</strain>
    </source>
</reference>
<dbReference type="RefSeq" id="WP_230672614.1">
    <property type="nucleotide sequence ID" value="NZ_JAJNAY010000003.1"/>
</dbReference>
<evidence type="ECO:0000256" key="6">
    <source>
        <dbReference type="PROSITE-ProRule" id="PRU01362"/>
    </source>
</evidence>
<comment type="caution">
    <text evidence="8">The sequence shown here is derived from an EMBL/GenBank/DDBJ whole genome shotgun (WGS) entry which is preliminary data.</text>
</comment>
<organism evidence="8 9">
    <name type="scientific">Chryseobacterium turcicum</name>
    <dbReference type="NCBI Taxonomy" id="2898076"/>
    <lineage>
        <taxon>Bacteria</taxon>
        <taxon>Pseudomonadati</taxon>
        <taxon>Bacteroidota</taxon>
        <taxon>Flavobacteriia</taxon>
        <taxon>Flavobacteriales</taxon>
        <taxon>Weeksellaceae</taxon>
        <taxon>Chryseobacterium group</taxon>
        <taxon>Chryseobacterium</taxon>
    </lineage>
</organism>
<name>A0A9Q3V7J6_9FLAO</name>
<feature type="domain" description="DarT" evidence="7">
    <location>
        <begin position="1177"/>
        <end position="1394"/>
    </location>
</feature>
<evidence type="ECO:0000256" key="2">
    <source>
        <dbReference type="ARBA" id="ARBA00022676"/>
    </source>
</evidence>
<dbReference type="GO" id="GO:0016779">
    <property type="term" value="F:nucleotidyltransferase activity"/>
    <property type="evidence" value="ECO:0007669"/>
    <property type="project" value="UniProtKB-UniRule"/>
</dbReference>
<evidence type="ECO:0000256" key="5">
    <source>
        <dbReference type="ARBA" id="ARBA00023125"/>
    </source>
</evidence>
<dbReference type="EMBL" id="JAJNAY010000003">
    <property type="protein sequence ID" value="MCD1119136.1"/>
    <property type="molecule type" value="Genomic_DNA"/>
</dbReference>
<feature type="binding site" evidence="6">
    <location>
        <begin position="1181"/>
        <end position="1183"/>
    </location>
    <ligand>
        <name>NAD(+)</name>
        <dbReference type="ChEBI" id="CHEBI:57540"/>
    </ligand>
</feature>
<comment type="catalytic activity">
    <reaction evidence="6">
        <text>a thymidine in DNA + NAD(+) = an N-(ADP-alpha-D-ribosyl)-thymidine in DNA + nicotinamide + H(+)</text>
        <dbReference type="Rhea" id="RHEA:71651"/>
        <dbReference type="Rhea" id="RHEA-COMP:13556"/>
        <dbReference type="Rhea" id="RHEA-COMP:18051"/>
        <dbReference type="ChEBI" id="CHEBI:15378"/>
        <dbReference type="ChEBI" id="CHEBI:17154"/>
        <dbReference type="ChEBI" id="CHEBI:57540"/>
        <dbReference type="ChEBI" id="CHEBI:137386"/>
        <dbReference type="ChEBI" id="CHEBI:191199"/>
    </reaction>
</comment>
<keyword evidence="4 6" id="KW-0548">Nucleotidyltransferase</keyword>
<dbReference type="Pfam" id="PF14487">
    <property type="entry name" value="DarT"/>
    <property type="match status" value="1"/>
</dbReference>
<proteinExistence type="inferred from homology"/>
<comment type="caution">
    <text evidence="6">Lacks conserved residue(s) required for the propagation of feature annotation.</text>
</comment>
<dbReference type="GO" id="GO:0016757">
    <property type="term" value="F:glycosyltransferase activity"/>
    <property type="evidence" value="ECO:0007669"/>
    <property type="project" value="UniProtKB-UniRule"/>
</dbReference>
<feature type="active site" description="Proton acceptor" evidence="6">
    <location>
        <position position="1217"/>
    </location>
</feature>
<gene>
    <name evidence="8" type="ORF">LO744_20030</name>
</gene>
<evidence type="ECO:0000259" key="7">
    <source>
        <dbReference type="PROSITE" id="PS52018"/>
    </source>
</evidence>
<keyword evidence="9" id="KW-1185">Reference proteome</keyword>
<keyword evidence="3 6" id="KW-0808">Transferase</keyword>
<dbReference type="PROSITE" id="PS52018">
    <property type="entry name" value="DART"/>
    <property type="match status" value="1"/>
</dbReference>
<protein>
    <submittedName>
        <fullName evidence="8">DUF4433 domain-containing protein</fullName>
    </submittedName>
</protein>
<keyword evidence="5 6" id="KW-0238">DNA-binding</keyword>
<evidence type="ECO:0000256" key="3">
    <source>
        <dbReference type="ARBA" id="ARBA00022679"/>
    </source>
</evidence>
<comment type="similarity">
    <text evidence="6">Belongs to the DarT ADP-ribosyltransferase family.</text>
</comment>
<sequence length="1479" mass="175760">MNSTKIIYSSFPFEWTVKSTSCDIRYRQAFDINEIDEIFCSIIKAKGNEIQLAELGHLLGFNLVDLAEKDILHTYLKGIGEYNLIKINGERIQITEFGTEALQSKLKYKYFNASTEVFENQTALGESLDFSFEKIFNLENRRIHSREHTAETFENPELKQKLQFQLFGNDIYKGEIIDLHESNPNISYRMISLQCETFELDNSTQLSIYNSDVIQTDIQELINLPENEILKTQLLRLGMYHHILSHNEFINVQDIKMYIDLWNWKELAENPKLDWSDKSIFKLFKENGNGGVWSSISAKAPVESIKPVLQVYAEYWDWTILTRRVDDDFLKEHIENFNWDFEELSYRNNELLTALLQNPNLKNGDWDWNYLSKNLPDRFIEKHIDDFHWDFYLITEVKSNILRNLLSKGGKNNSEYANVLLSKSWNWNFISEEFNVQFLYNQISSLAERVDWEIALNRFLNDDEISVKCLKSESFRSILIKYIPENFIVAHQKYYWSPALIAFFDEHNLIQWESHTYIDGFDTNEHVEWDRTTFQNFHSRINTESGFLNVSRQITDHNLLTDFPAFPWNWHGISQNKNLFSNSIFVQNAFTGKFPFSNNLEWHEILSHSNLDVSFWNKNLDAFHNGTDGERHNLFWNLLTKKQNQDYIFSNAHFPWDWSYTTQNTSEEIILESVEDEELIEKWDWSIATRKLSKDIILDNLEDLALYIDWKYLINDVFTIEQELSMDKQLPRIATCLTVLEDDNRGEVWRDLTSKFPFDIVLPTVLDTVHYDVFEWDWEFISNHSHFPTDIKTINKFSNKIDWSIFTQSNAIQKKFNPDSWENNTEWYKNVDRYLQRFIEYWDWQALSQNKNINHNRSLLKKYKGANWDWQYLTEFGGFLTAQKKDRGIPKYLDDVIKQFPKIKFEILSNRKDIKLDSALILSNKDKNWDWQILSANEQAEISYELLELKDRNWNWQSLSQRKNIEFSNEMLLQLIEKDWDWYNLSGNKNLVFTAEFIEKTKSKLWNWQAVSRHATFYPTVDILTLTKDFDLDWKHLSQHSSLLPTKALLSKFESKWDWQIITENPRINFSDIGLIDRFADKWNWHFICKSGNLRLTVEILNKFKEYLDWNLISANTNIDFTEQIIQEFRQYWNWTALKINKRVEELLGNYVSFEISKNPTLNFIDRIEQQRSEWKGNVYHFSHIDNAVEIIKNRKIQSRNKANIKGDAAGNVVHLRNDAHDFARFYFRPHTPTQFYNEFLGKSINDGYESNGNWVSWYDKARGLGFPKCPIPIFFRFSLKEVLFKHEKECCVSNGNMQTSATKFGSIEEMINKFGFEDLYYTPQQYATKNDYSRYRNYAQQEFLVKNELCFDDLSDFEIVCPSGQDRKLLINLLGSEQKDIFSKIVVDRTYYNNENPRVRIEEEESELHIKSEFDGKGYFVLNGTSNIKELEILAGDVSKLDKDKIFFNSFVSIGNINQNIQLNFIDESGRNWFMYSK</sequence>